<dbReference type="Gene3D" id="3.40.30.110">
    <property type="match status" value="2"/>
</dbReference>
<dbReference type="Pfam" id="PF25907">
    <property type="entry name" value="DUF7962"/>
    <property type="match status" value="1"/>
</dbReference>
<comment type="caution">
    <text evidence="3">The sequence shown here is derived from an EMBL/GenBank/DDBJ whole genome shotgun (WGS) entry which is preliminary data.</text>
</comment>
<dbReference type="AlphaFoldDB" id="A0AAD5UC63"/>
<dbReference type="InterPro" id="IPR004045">
    <property type="entry name" value="Glutathione_S-Trfase_N"/>
</dbReference>
<evidence type="ECO:0000313" key="3">
    <source>
        <dbReference type="EMBL" id="KAJ3250690.1"/>
    </source>
</evidence>
<dbReference type="Pfam" id="PF13417">
    <property type="entry name" value="GST_N_3"/>
    <property type="match status" value="1"/>
</dbReference>
<keyword evidence="4" id="KW-1185">Reference proteome</keyword>
<accession>A0AAD5UC63</accession>
<dbReference type="EMBL" id="JADGKB010000232">
    <property type="protein sequence ID" value="KAJ3250690.1"/>
    <property type="molecule type" value="Genomic_DNA"/>
</dbReference>
<evidence type="ECO:0000259" key="1">
    <source>
        <dbReference type="Pfam" id="PF13417"/>
    </source>
</evidence>
<dbReference type="SUPFAM" id="SSF47616">
    <property type="entry name" value="GST C-terminal domain-like"/>
    <property type="match status" value="1"/>
</dbReference>
<evidence type="ECO:0000259" key="2">
    <source>
        <dbReference type="Pfam" id="PF25907"/>
    </source>
</evidence>
<dbReference type="InterPro" id="IPR058268">
    <property type="entry name" value="DUF7962"/>
</dbReference>
<feature type="domain" description="DUF7962" evidence="2">
    <location>
        <begin position="109"/>
        <end position="201"/>
    </location>
</feature>
<sequence length="293" mass="33419">MTIPEIVLYGYEQSPYFLKVLSVLNLFGLPHKVCNQPMMLPRPDFLSLDITYRRIPLLSIGNSLYCDSSLIIQKLCELTQNEYHKEWEFIGKELFQFGSALLNPQSLPDDFLKDRSDLLGRPLNREAMLKNRPFALTYFTAHLDTIETQFLKEKKFVLGNLSIADIHVGFALINYLKLAHPISPQTHPKVYEWVGELQKLTTITNRVSFAEAKQIITSHPCEFDKEPSTPDNHYLGLNKGDLVSVLPNDTGKNHPQKGQLVFIKHNEACVLTAGGVFVHFPLLGYYICKLNKL</sequence>
<dbReference type="InterPro" id="IPR036282">
    <property type="entry name" value="Glutathione-S-Trfase_C_sf"/>
</dbReference>
<protein>
    <recommendedName>
        <fullName evidence="5">Glutathione S-transferase</fullName>
    </recommendedName>
</protein>
<feature type="domain" description="GST N-terminal" evidence="1">
    <location>
        <begin position="8"/>
        <end position="79"/>
    </location>
</feature>
<dbReference type="CDD" id="cd00570">
    <property type="entry name" value="GST_N_family"/>
    <property type="match status" value="1"/>
</dbReference>
<name>A0AAD5UC63_9FUNG</name>
<dbReference type="InterPro" id="IPR036249">
    <property type="entry name" value="Thioredoxin-like_sf"/>
</dbReference>
<evidence type="ECO:0008006" key="5">
    <source>
        <dbReference type="Google" id="ProtNLM"/>
    </source>
</evidence>
<dbReference type="Proteomes" id="UP001210925">
    <property type="component" value="Unassembled WGS sequence"/>
</dbReference>
<organism evidence="3 4">
    <name type="scientific">Boothiomyces macroporosus</name>
    <dbReference type="NCBI Taxonomy" id="261099"/>
    <lineage>
        <taxon>Eukaryota</taxon>
        <taxon>Fungi</taxon>
        <taxon>Fungi incertae sedis</taxon>
        <taxon>Chytridiomycota</taxon>
        <taxon>Chytridiomycota incertae sedis</taxon>
        <taxon>Chytridiomycetes</taxon>
        <taxon>Rhizophydiales</taxon>
        <taxon>Terramycetaceae</taxon>
        <taxon>Boothiomyces</taxon>
    </lineage>
</organism>
<reference evidence="3" key="1">
    <citation type="submission" date="2020-05" db="EMBL/GenBank/DDBJ databases">
        <title>Phylogenomic resolution of chytrid fungi.</title>
        <authorList>
            <person name="Stajich J.E."/>
            <person name="Amses K."/>
            <person name="Simmons R."/>
            <person name="Seto K."/>
            <person name="Myers J."/>
            <person name="Bonds A."/>
            <person name="Quandt C.A."/>
            <person name="Barry K."/>
            <person name="Liu P."/>
            <person name="Grigoriev I."/>
            <person name="Longcore J.E."/>
            <person name="James T.Y."/>
        </authorList>
    </citation>
    <scope>NUCLEOTIDE SEQUENCE</scope>
    <source>
        <strain evidence="3">PLAUS21</strain>
    </source>
</reference>
<proteinExistence type="predicted"/>
<evidence type="ECO:0000313" key="4">
    <source>
        <dbReference type="Proteomes" id="UP001210925"/>
    </source>
</evidence>
<gene>
    <name evidence="3" type="ORF">HK103_003275</name>
</gene>
<dbReference type="SUPFAM" id="SSF52833">
    <property type="entry name" value="Thioredoxin-like"/>
    <property type="match status" value="1"/>
</dbReference>